<accession>A0A4Y7QKJ9</accession>
<sequence>MPQVNVTIDDVNPLISYGPPGVWQEVGIGGDDLSVHYFDQTRMGSPALGATASFSFYGSAIWLFGAKRSDHGIYNVTLDGMTSSLNGTGNEVYQAVIFNATGLTLGNHSITLTNAQVNDTFPWVDLDYIIWQTEIGQADDSLIATNIEDTEPAFSYQPQAAWGTNPPNVSGFSNSTGHNTVTDGAFATFSFTGTAVEIFGTVGAANSNYSVQLDDSEPITYNAMRLNFYPQVPLYFATGLTPGNHTLKVTNKPTSPGLGLSIDYASITGTTKRYFSAFPHYLPRR</sequence>
<proteinExistence type="predicted"/>
<organism evidence="1 2">
    <name type="scientific">Rickenella mellea</name>
    <dbReference type="NCBI Taxonomy" id="50990"/>
    <lineage>
        <taxon>Eukaryota</taxon>
        <taxon>Fungi</taxon>
        <taxon>Dikarya</taxon>
        <taxon>Basidiomycota</taxon>
        <taxon>Agaricomycotina</taxon>
        <taxon>Agaricomycetes</taxon>
        <taxon>Hymenochaetales</taxon>
        <taxon>Rickenellaceae</taxon>
        <taxon>Rickenella</taxon>
    </lineage>
</organism>
<dbReference type="Proteomes" id="UP000294933">
    <property type="component" value="Unassembled WGS sequence"/>
</dbReference>
<evidence type="ECO:0000313" key="1">
    <source>
        <dbReference type="EMBL" id="TDL27778.1"/>
    </source>
</evidence>
<dbReference type="STRING" id="50990.A0A4Y7QKJ9"/>
<dbReference type="EMBL" id="ML170158">
    <property type="protein sequence ID" value="TDL27778.1"/>
    <property type="molecule type" value="Genomic_DNA"/>
</dbReference>
<dbReference type="AlphaFoldDB" id="A0A4Y7QKJ9"/>
<protein>
    <submittedName>
        <fullName evidence="1">Uncharacterized protein</fullName>
    </submittedName>
</protein>
<gene>
    <name evidence="1" type="ORF">BD410DRAFT_713180</name>
</gene>
<reference evidence="1 2" key="1">
    <citation type="submission" date="2018-06" db="EMBL/GenBank/DDBJ databases">
        <title>A transcriptomic atlas of mushroom development highlights an independent origin of complex multicellularity.</title>
        <authorList>
            <consortium name="DOE Joint Genome Institute"/>
            <person name="Krizsan K."/>
            <person name="Almasi E."/>
            <person name="Merenyi Z."/>
            <person name="Sahu N."/>
            <person name="Viragh M."/>
            <person name="Koszo T."/>
            <person name="Mondo S."/>
            <person name="Kiss B."/>
            <person name="Balint B."/>
            <person name="Kues U."/>
            <person name="Barry K."/>
            <person name="Hegedus J.C."/>
            <person name="Henrissat B."/>
            <person name="Johnson J."/>
            <person name="Lipzen A."/>
            <person name="Ohm R."/>
            <person name="Nagy I."/>
            <person name="Pangilinan J."/>
            <person name="Yan J."/>
            <person name="Xiong Y."/>
            <person name="Grigoriev I.V."/>
            <person name="Hibbett D.S."/>
            <person name="Nagy L.G."/>
        </authorList>
    </citation>
    <scope>NUCLEOTIDE SEQUENCE [LARGE SCALE GENOMIC DNA]</scope>
    <source>
        <strain evidence="1 2">SZMC22713</strain>
    </source>
</reference>
<dbReference type="OrthoDB" id="3258237at2759"/>
<keyword evidence="2" id="KW-1185">Reference proteome</keyword>
<name>A0A4Y7QKJ9_9AGAM</name>
<dbReference type="VEuPathDB" id="FungiDB:BD410DRAFT_713180"/>
<dbReference type="Gene3D" id="2.60.120.260">
    <property type="entry name" value="Galactose-binding domain-like"/>
    <property type="match status" value="2"/>
</dbReference>
<evidence type="ECO:0000313" key="2">
    <source>
        <dbReference type="Proteomes" id="UP000294933"/>
    </source>
</evidence>